<reference evidence="1" key="1">
    <citation type="submission" date="2021-01" db="EMBL/GenBank/DDBJ databases">
        <authorList>
            <person name="Corre E."/>
            <person name="Pelletier E."/>
            <person name="Niang G."/>
            <person name="Scheremetjew M."/>
            <person name="Finn R."/>
            <person name="Kale V."/>
            <person name="Holt S."/>
            <person name="Cochrane G."/>
            <person name="Meng A."/>
            <person name="Brown T."/>
            <person name="Cohen L."/>
        </authorList>
    </citation>
    <scope>NUCLEOTIDE SEQUENCE</scope>
    <source>
        <strain evidence="1">CCMP3107</strain>
    </source>
</reference>
<accession>A0A6S9EKQ4</accession>
<name>A0A6S9EKQ4_HETAK</name>
<gene>
    <name evidence="1" type="ORF">HAKA00212_LOCUS4132</name>
</gene>
<protein>
    <submittedName>
        <fullName evidence="1">Uncharacterized protein</fullName>
    </submittedName>
</protein>
<dbReference type="EMBL" id="HBIU01009947">
    <property type="protein sequence ID" value="CAE0625463.1"/>
    <property type="molecule type" value="Transcribed_RNA"/>
</dbReference>
<sequence>MDEGRYTDPPFPKLVLSAPQWPIRSPMSTAAAIVARHNQDGVLPKAGLFQSVDHVGDSDIQPGCELSSSLARLKLQAVNLSIGLFVQVVVGNTLKRIMDSLLRIEKKQGRVSLCGLPNDFIHPLLHQLV</sequence>
<evidence type="ECO:0000313" key="1">
    <source>
        <dbReference type="EMBL" id="CAE0625463.1"/>
    </source>
</evidence>
<proteinExistence type="predicted"/>
<organism evidence="1">
    <name type="scientific">Heterosigma akashiwo</name>
    <name type="common">Chromophytic alga</name>
    <name type="synonym">Heterosigma carterae</name>
    <dbReference type="NCBI Taxonomy" id="2829"/>
    <lineage>
        <taxon>Eukaryota</taxon>
        <taxon>Sar</taxon>
        <taxon>Stramenopiles</taxon>
        <taxon>Ochrophyta</taxon>
        <taxon>Raphidophyceae</taxon>
        <taxon>Chattonellales</taxon>
        <taxon>Chattonellaceae</taxon>
        <taxon>Heterosigma</taxon>
    </lineage>
</organism>
<dbReference type="AlphaFoldDB" id="A0A6S9EKQ4"/>